<sequence>MTTLAMTANNNSLEGPVSAIGEAPHSVEKIEVTKKDQGQSDEPNFCQHSSSSLLRLFESSVFNVHYAIHYLFNSTEPGVQEYLGKFSASSAHMRVLLQLARRLFSFPNEEVDFYLPQLATLFVRFPAWSTHLSAYFSHRASTSIRFATQLAWLLETLTAEDSASAPATNNTLPTHDVSPPLLPHRASKLQMETSMYPADSAEENRNSLPTPRISISAGEVFPATAW</sequence>
<protein>
    <submittedName>
        <fullName evidence="4">PIK helical domain-containing protein</fullName>
    </submittedName>
</protein>
<evidence type="ECO:0000259" key="1">
    <source>
        <dbReference type="Pfam" id="PF21245"/>
    </source>
</evidence>
<gene>
    <name evidence="2" type="ORF">SSLN_LOCUS5536</name>
</gene>
<keyword evidence="3" id="KW-1185">Reference proteome</keyword>
<proteinExistence type="predicted"/>
<organism evidence="4">
    <name type="scientific">Schistocephalus solidus</name>
    <name type="common">Tapeworm</name>
    <dbReference type="NCBI Taxonomy" id="70667"/>
    <lineage>
        <taxon>Eukaryota</taxon>
        <taxon>Metazoa</taxon>
        <taxon>Spiralia</taxon>
        <taxon>Lophotrochozoa</taxon>
        <taxon>Platyhelminthes</taxon>
        <taxon>Cestoda</taxon>
        <taxon>Eucestoda</taxon>
        <taxon>Diphyllobothriidea</taxon>
        <taxon>Diphyllobothriidae</taxon>
        <taxon>Schistocephalus</taxon>
    </lineage>
</organism>
<evidence type="ECO:0000313" key="4">
    <source>
        <dbReference type="WBParaSite" id="SSLN_0000571501-mRNA-1"/>
    </source>
</evidence>
<dbReference type="Gene3D" id="1.25.40.70">
    <property type="entry name" value="Phosphatidylinositol 3-kinase, accessory domain (PIK)"/>
    <property type="match status" value="1"/>
</dbReference>
<dbReference type="AlphaFoldDB" id="A0A183SMT8"/>
<accession>A0A183SMT8</accession>
<dbReference type="OrthoDB" id="6162557at2759"/>
<evidence type="ECO:0000313" key="3">
    <source>
        <dbReference type="Proteomes" id="UP000275846"/>
    </source>
</evidence>
<dbReference type="SUPFAM" id="SSF48371">
    <property type="entry name" value="ARM repeat"/>
    <property type="match status" value="1"/>
</dbReference>
<evidence type="ECO:0000313" key="2">
    <source>
        <dbReference type="EMBL" id="VDL91921.1"/>
    </source>
</evidence>
<dbReference type="WBParaSite" id="SSLN_0000571501-mRNA-1">
    <property type="protein sequence ID" value="SSLN_0000571501-mRNA-1"/>
    <property type="gene ID" value="SSLN_0000571501"/>
</dbReference>
<feature type="domain" description="PI4KB/PIK1 accessory" evidence="1">
    <location>
        <begin position="66"/>
        <end position="155"/>
    </location>
</feature>
<dbReference type="InterPro" id="IPR042236">
    <property type="entry name" value="PI3K_accessory_sf"/>
</dbReference>
<dbReference type="EMBL" id="UYSU01033294">
    <property type="protein sequence ID" value="VDL91921.1"/>
    <property type="molecule type" value="Genomic_DNA"/>
</dbReference>
<reference evidence="4" key="1">
    <citation type="submission" date="2016-06" db="UniProtKB">
        <authorList>
            <consortium name="WormBaseParasite"/>
        </authorList>
    </citation>
    <scope>IDENTIFICATION</scope>
</reference>
<reference evidence="2 3" key="2">
    <citation type="submission" date="2018-11" db="EMBL/GenBank/DDBJ databases">
        <authorList>
            <consortium name="Pathogen Informatics"/>
        </authorList>
    </citation>
    <scope>NUCLEOTIDE SEQUENCE [LARGE SCALE GENOMIC DNA]</scope>
    <source>
        <strain evidence="2 3">NST_G2</strain>
    </source>
</reference>
<name>A0A183SMT8_SCHSO</name>
<dbReference type="Proteomes" id="UP000275846">
    <property type="component" value="Unassembled WGS sequence"/>
</dbReference>
<dbReference type="InterPro" id="IPR049160">
    <property type="entry name" value="PI4KB-PIK1_PIK"/>
</dbReference>
<dbReference type="InterPro" id="IPR016024">
    <property type="entry name" value="ARM-type_fold"/>
</dbReference>
<dbReference type="STRING" id="70667.A0A183SMT8"/>
<dbReference type="Pfam" id="PF21245">
    <property type="entry name" value="PI4KB-PIK1_PIK"/>
    <property type="match status" value="1"/>
</dbReference>